<feature type="domain" description="GH3 C-terminal" evidence="1">
    <location>
        <begin position="408"/>
        <end position="530"/>
    </location>
</feature>
<dbReference type="InterPro" id="IPR004993">
    <property type="entry name" value="GH3"/>
</dbReference>
<comment type="caution">
    <text evidence="2">The sequence shown here is derived from an EMBL/GenBank/DDBJ whole genome shotgun (WGS) entry which is preliminary data.</text>
</comment>
<organism evidence="2 3">
    <name type="scientific">Brassica napus</name>
    <name type="common">Rape</name>
    <dbReference type="NCBI Taxonomy" id="3708"/>
    <lineage>
        <taxon>Eukaryota</taxon>
        <taxon>Viridiplantae</taxon>
        <taxon>Streptophyta</taxon>
        <taxon>Embryophyta</taxon>
        <taxon>Tracheophyta</taxon>
        <taxon>Spermatophyta</taxon>
        <taxon>Magnoliopsida</taxon>
        <taxon>eudicotyledons</taxon>
        <taxon>Gunneridae</taxon>
        <taxon>Pentapetalae</taxon>
        <taxon>rosids</taxon>
        <taxon>malvids</taxon>
        <taxon>Brassicales</taxon>
        <taxon>Brassicaceae</taxon>
        <taxon>Brassiceae</taxon>
        <taxon>Brassica</taxon>
    </lineage>
</organism>
<dbReference type="Pfam" id="PF23572">
    <property type="entry name" value="GH3_C"/>
    <property type="match status" value="1"/>
</dbReference>
<keyword evidence="3" id="KW-1185">Reference proteome</keyword>
<evidence type="ECO:0000313" key="3">
    <source>
        <dbReference type="Proteomes" id="UP000824890"/>
    </source>
</evidence>
<dbReference type="Proteomes" id="UP000824890">
    <property type="component" value="Unassembled WGS sequence"/>
</dbReference>
<dbReference type="InterPro" id="IPR055378">
    <property type="entry name" value="GH3_C"/>
</dbReference>
<name>A0ABQ7XPE2_BRANA</name>
<proteinExistence type="predicted"/>
<accession>A0ABQ7XPE2</accession>
<dbReference type="PANTHER" id="PTHR31901:SF82">
    <property type="entry name" value="(RAPE) HYPOTHETICAL PROTEIN"/>
    <property type="match status" value="1"/>
</dbReference>
<sequence length="552" mass="61715">MSLTTLLNKLRSADLKTKPKYLTSGLMELMKLTSNVKQIQDDVLKEILTLNANTEYLRGYLHGAYDKELFKKNVPVVSYDDVKPYIERVANGEPSNVISGKPITRFLLSSGTSGGKQKIFPVNNKFFEDMAFIFALRSSLISKHIEGDEKGKVVMLFFAREQSITPCGLPISTSVTGYLLSDSFKNRPSNCFTSPDEVTLCPDVKQTMYCHLLCGLRQRDEVVAMAASFASSLVGAVTFFESYWKEICSNIRSGNVSEWITDLSCREAVTNILGGGNSELADNIEEECNKKSWKGIIPRLWPNVKFIQSIVTGQNSQYIPMLEFYSNKVHLFSPAYGSSETMFGVNVNPLCKPEDVSYTFMPNISYFEFILADEGNKGEIVDLVHVEIGFVGRKNLVLSVNLEVTTEEDILKALNNATLVLQRSDLLLMGFTSYADISTLPGHYIFYWELKAKNISDTIKPDNKVLVECCCVMEESLSTLYREIRSKDGSIGPLEIRVVQQGTFNSLMEFSISQGASPSQYKTPMCIKSSEALVVLDNNVLARFFSDKSPPF</sequence>
<protein>
    <recommendedName>
        <fullName evidence="1">GH3 C-terminal domain-containing protein</fullName>
    </recommendedName>
</protein>
<evidence type="ECO:0000259" key="1">
    <source>
        <dbReference type="Pfam" id="PF23572"/>
    </source>
</evidence>
<evidence type="ECO:0000313" key="2">
    <source>
        <dbReference type="EMBL" id="KAH0857736.1"/>
    </source>
</evidence>
<gene>
    <name evidence="2" type="ORF">HID58_085997</name>
</gene>
<dbReference type="Pfam" id="PF03321">
    <property type="entry name" value="GH3"/>
    <property type="match status" value="1"/>
</dbReference>
<dbReference type="EMBL" id="JAGKQM010000019">
    <property type="protein sequence ID" value="KAH0857736.1"/>
    <property type="molecule type" value="Genomic_DNA"/>
</dbReference>
<reference evidence="2 3" key="1">
    <citation type="submission" date="2021-05" db="EMBL/GenBank/DDBJ databases">
        <title>Genome Assembly of Synthetic Allotetraploid Brassica napus Reveals Homoeologous Exchanges between Subgenomes.</title>
        <authorList>
            <person name="Davis J.T."/>
        </authorList>
    </citation>
    <scope>NUCLEOTIDE SEQUENCE [LARGE SCALE GENOMIC DNA]</scope>
    <source>
        <strain evidence="3">cv. Da-Ae</strain>
        <tissue evidence="2">Seedling</tissue>
    </source>
</reference>
<dbReference type="PANTHER" id="PTHR31901">
    <property type="entry name" value="GH3 DOMAIN-CONTAINING PROTEIN"/>
    <property type="match status" value="1"/>
</dbReference>